<feature type="compositionally biased region" description="Polar residues" evidence="1">
    <location>
        <begin position="143"/>
        <end position="153"/>
    </location>
</feature>
<dbReference type="RefSeq" id="XP_016602681.1">
    <property type="nucleotide sequence ID" value="XM_016738787.1"/>
</dbReference>
<sequence length="386" mass="42337">MGHHTMPLPRIPDLSLPSFRELDESVEANRHNQPSSHPPNNMYDGTGNSSSSSPQKMTTIPNLYPPYPANGWLVPPDPSQNAFRAPGFTYQDVSTGVIQRNVNVDRENHPTPHLPHRLKETMPLQVSPTPTQSTLSSAQTTLREQLSPNTPVSSIPEKISPNAPRQIPTNRVTLKQVNRQRINRDAAANHRVQRRRVSVHFSEVAAHTAKCDVCNKRNKNGMSRCQNCGWQICRKCLTDRNGDRTHASFGATHVPEGGGDMAMSLSSVSGNENRRSPESNAEVRAAQTLLDLGSFGNATGTTATSGDMKGNAGGQNVFTARGRVLQRQVDTLSTDSDMTLSVVGDEEWWRQDESDIPIGEDGLPVGYIITRRNPARAARPSTKMAE</sequence>
<dbReference type="VEuPathDB" id="FungiDB:PEXP_084750"/>
<dbReference type="Proteomes" id="UP000030143">
    <property type="component" value="Unassembled WGS sequence"/>
</dbReference>
<feature type="region of interest" description="Disordered" evidence="1">
    <location>
        <begin position="251"/>
        <end position="281"/>
    </location>
</feature>
<name>A0A0A2KCD1_PENEN</name>
<protein>
    <submittedName>
        <fullName evidence="2">Uncharacterized protein</fullName>
    </submittedName>
</protein>
<evidence type="ECO:0000313" key="2">
    <source>
        <dbReference type="EMBL" id="KGO62015.1"/>
    </source>
</evidence>
<reference evidence="2 3" key="1">
    <citation type="journal article" date="2015" name="Mol. Plant Microbe Interact.">
        <title>Genome, transcriptome, and functional analyses of Penicillium expansum provide new insights into secondary metabolism and pathogenicity.</title>
        <authorList>
            <person name="Ballester A.R."/>
            <person name="Marcet-Houben M."/>
            <person name="Levin E."/>
            <person name="Sela N."/>
            <person name="Selma-Lazaro C."/>
            <person name="Carmona L."/>
            <person name="Wisniewski M."/>
            <person name="Droby S."/>
            <person name="Gonzalez-Candelas L."/>
            <person name="Gabaldon T."/>
        </authorList>
    </citation>
    <scope>NUCLEOTIDE SEQUENCE [LARGE SCALE GENOMIC DNA]</scope>
    <source>
        <strain evidence="2 3">MD-8</strain>
    </source>
</reference>
<dbReference type="HOGENOM" id="CLU_060375_0_0_1"/>
<feature type="compositionally biased region" description="Polar residues" evidence="1">
    <location>
        <begin position="46"/>
        <end position="61"/>
    </location>
</feature>
<dbReference type="GeneID" id="27674206"/>
<evidence type="ECO:0000256" key="1">
    <source>
        <dbReference type="SAM" id="MobiDB-lite"/>
    </source>
</evidence>
<evidence type="ECO:0000313" key="3">
    <source>
        <dbReference type="Proteomes" id="UP000030143"/>
    </source>
</evidence>
<comment type="caution">
    <text evidence="2">The sequence shown here is derived from an EMBL/GenBank/DDBJ whole genome shotgun (WGS) entry which is preliminary data.</text>
</comment>
<organism evidence="2 3">
    <name type="scientific">Penicillium expansum</name>
    <name type="common">Blue mold rot fungus</name>
    <dbReference type="NCBI Taxonomy" id="27334"/>
    <lineage>
        <taxon>Eukaryota</taxon>
        <taxon>Fungi</taxon>
        <taxon>Dikarya</taxon>
        <taxon>Ascomycota</taxon>
        <taxon>Pezizomycotina</taxon>
        <taxon>Eurotiomycetes</taxon>
        <taxon>Eurotiomycetidae</taxon>
        <taxon>Eurotiales</taxon>
        <taxon>Aspergillaceae</taxon>
        <taxon>Penicillium</taxon>
    </lineage>
</organism>
<dbReference type="EMBL" id="JQFZ01000027">
    <property type="protein sequence ID" value="KGO62015.1"/>
    <property type="molecule type" value="Genomic_DNA"/>
</dbReference>
<proteinExistence type="predicted"/>
<keyword evidence="3" id="KW-1185">Reference proteome</keyword>
<gene>
    <name evidence="2" type="ORF">PEX2_015110</name>
</gene>
<accession>A0A0A2KCD1</accession>
<feature type="region of interest" description="Disordered" evidence="1">
    <location>
        <begin position="23"/>
        <end position="62"/>
    </location>
</feature>
<dbReference type="AlphaFoldDB" id="A0A0A2KCD1"/>
<feature type="region of interest" description="Disordered" evidence="1">
    <location>
        <begin position="143"/>
        <end position="166"/>
    </location>
</feature>